<accession>A0A9Q0L2I3</accession>
<keyword evidence="2" id="KW-1185">Reference proteome</keyword>
<comment type="caution">
    <text evidence="1">The sequence shown here is derived from an EMBL/GenBank/DDBJ whole genome shotgun (WGS) entry which is preliminary data.</text>
</comment>
<evidence type="ECO:0000313" key="1">
    <source>
        <dbReference type="EMBL" id="KAJ4980631.1"/>
    </source>
</evidence>
<dbReference type="AlphaFoldDB" id="A0A9Q0L2I3"/>
<protein>
    <submittedName>
        <fullName evidence="1">Uncharacterized protein</fullName>
    </submittedName>
</protein>
<dbReference type="InterPro" id="IPR006873">
    <property type="entry name" value="DUF620"/>
</dbReference>
<dbReference type="Pfam" id="PF04788">
    <property type="entry name" value="DUF620"/>
    <property type="match status" value="1"/>
</dbReference>
<dbReference type="Proteomes" id="UP001141806">
    <property type="component" value="Unassembled WGS sequence"/>
</dbReference>
<proteinExistence type="predicted"/>
<sequence>MDKIAILLTKDCFVLKVATDQAAVMERKEGPTEVIRYVLYGYFSQKNGLLKYMEDYPQTRGQAPDNTDTVYWETTIESSIEDYRDVDGVLIAHQVTSLDGSLAEM</sequence>
<dbReference type="EMBL" id="JAMYWD010000001">
    <property type="protein sequence ID" value="KAJ4980631.1"/>
    <property type="molecule type" value="Genomic_DNA"/>
</dbReference>
<dbReference type="OrthoDB" id="1863180at2759"/>
<dbReference type="PANTHER" id="PTHR31300">
    <property type="entry name" value="LIPASE"/>
    <property type="match status" value="1"/>
</dbReference>
<name>A0A9Q0L2I3_9MAGN</name>
<gene>
    <name evidence="1" type="ORF">NE237_031468</name>
</gene>
<organism evidence="1 2">
    <name type="scientific">Protea cynaroides</name>
    <dbReference type="NCBI Taxonomy" id="273540"/>
    <lineage>
        <taxon>Eukaryota</taxon>
        <taxon>Viridiplantae</taxon>
        <taxon>Streptophyta</taxon>
        <taxon>Embryophyta</taxon>
        <taxon>Tracheophyta</taxon>
        <taxon>Spermatophyta</taxon>
        <taxon>Magnoliopsida</taxon>
        <taxon>Proteales</taxon>
        <taxon>Proteaceae</taxon>
        <taxon>Protea</taxon>
    </lineage>
</organism>
<dbReference type="PANTHER" id="PTHR31300:SF34">
    <property type="entry name" value="PLANT_T8K14-16 PROTEIN"/>
    <property type="match status" value="1"/>
</dbReference>
<evidence type="ECO:0000313" key="2">
    <source>
        <dbReference type="Proteomes" id="UP001141806"/>
    </source>
</evidence>
<reference evidence="1" key="1">
    <citation type="journal article" date="2023" name="Plant J.">
        <title>The genome of the king protea, Protea cynaroides.</title>
        <authorList>
            <person name="Chang J."/>
            <person name="Duong T.A."/>
            <person name="Schoeman C."/>
            <person name="Ma X."/>
            <person name="Roodt D."/>
            <person name="Barker N."/>
            <person name="Li Z."/>
            <person name="Van de Peer Y."/>
            <person name="Mizrachi E."/>
        </authorList>
    </citation>
    <scope>NUCLEOTIDE SEQUENCE</scope>
    <source>
        <tissue evidence="1">Young leaves</tissue>
    </source>
</reference>